<dbReference type="InterPro" id="IPR007359">
    <property type="entry name" value="SigmaE_reg_RseC_MucC"/>
</dbReference>
<evidence type="ECO:0008006" key="4">
    <source>
        <dbReference type="Google" id="ProtNLM"/>
    </source>
</evidence>
<keyword evidence="1" id="KW-0812">Transmembrane</keyword>
<organism evidence="2 3">
    <name type="scientific">Natranaerobius trueperi</name>
    <dbReference type="NCBI Taxonomy" id="759412"/>
    <lineage>
        <taxon>Bacteria</taxon>
        <taxon>Bacillati</taxon>
        <taxon>Bacillota</taxon>
        <taxon>Clostridia</taxon>
        <taxon>Natranaerobiales</taxon>
        <taxon>Natranaerobiaceae</taxon>
        <taxon>Natranaerobius</taxon>
    </lineage>
</organism>
<dbReference type="PIRSF" id="PIRSF004923">
    <property type="entry name" value="RseC"/>
    <property type="match status" value="1"/>
</dbReference>
<sequence>MSQSEGQIGEVIQEKDGYVTVKVQRHSACKKCGACDFGLSKNKASTFELKNSINAKIGDKVMIDLEGKDIVQASILIYMVPLLALVTGIIFGSNFFSDLDINEDILGFISGIILMSFAFVGIRIYDKKLQNYDSTKFTPQLKKIITDVVSDDENDKQLL</sequence>
<proteinExistence type="predicted"/>
<dbReference type="Pfam" id="PF04246">
    <property type="entry name" value="RseC_MucC"/>
    <property type="match status" value="1"/>
</dbReference>
<dbReference type="RefSeq" id="WP_089023714.1">
    <property type="nucleotide sequence ID" value="NZ_NIQC01000015.1"/>
</dbReference>
<dbReference type="EMBL" id="NIQC01000015">
    <property type="protein sequence ID" value="OWZ83593.1"/>
    <property type="molecule type" value="Genomic_DNA"/>
</dbReference>
<dbReference type="PANTHER" id="PTHR35867:SF1">
    <property type="entry name" value="PROTEIN RSEC"/>
    <property type="match status" value="1"/>
</dbReference>
<dbReference type="PANTHER" id="PTHR35867">
    <property type="entry name" value="PROTEIN RSEC"/>
    <property type="match status" value="1"/>
</dbReference>
<feature type="transmembrane region" description="Helical" evidence="1">
    <location>
        <begin position="105"/>
        <end position="125"/>
    </location>
</feature>
<keyword evidence="1" id="KW-0472">Membrane</keyword>
<name>A0A226BX49_9FIRM</name>
<keyword evidence="1" id="KW-1133">Transmembrane helix</keyword>
<comment type="caution">
    <text evidence="2">The sequence shown here is derived from an EMBL/GenBank/DDBJ whole genome shotgun (WGS) entry which is preliminary data.</text>
</comment>
<evidence type="ECO:0000313" key="2">
    <source>
        <dbReference type="EMBL" id="OWZ83593.1"/>
    </source>
</evidence>
<keyword evidence="3" id="KW-1185">Reference proteome</keyword>
<dbReference type="OrthoDB" id="307768at2"/>
<dbReference type="Proteomes" id="UP000214588">
    <property type="component" value="Unassembled WGS sequence"/>
</dbReference>
<reference evidence="2 3" key="1">
    <citation type="submission" date="2017-06" db="EMBL/GenBank/DDBJ databases">
        <title>Draft Genome Sequence of Natranaerobius trueperi halophilic, alkalithermophilic bacteria from soda lakes.</title>
        <authorList>
            <person name="Zhao B."/>
        </authorList>
    </citation>
    <scope>NUCLEOTIDE SEQUENCE [LARGE SCALE GENOMIC DNA]</scope>
    <source>
        <strain evidence="2 3">DSM 18760</strain>
    </source>
</reference>
<accession>A0A226BX49</accession>
<gene>
    <name evidence="2" type="ORF">CDO51_07735</name>
</gene>
<evidence type="ECO:0000313" key="3">
    <source>
        <dbReference type="Proteomes" id="UP000214588"/>
    </source>
</evidence>
<protein>
    <recommendedName>
        <fullName evidence="4">Fis family transcriptional regulator</fullName>
    </recommendedName>
</protein>
<feature type="transmembrane region" description="Helical" evidence="1">
    <location>
        <begin position="70"/>
        <end position="93"/>
    </location>
</feature>
<dbReference type="InterPro" id="IPR026268">
    <property type="entry name" value="RseC"/>
</dbReference>
<evidence type="ECO:0000256" key="1">
    <source>
        <dbReference type="SAM" id="Phobius"/>
    </source>
</evidence>
<dbReference type="AlphaFoldDB" id="A0A226BX49"/>